<evidence type="ECO:0000256" key="1">
    <source>
        <dbReference type="SAM" id="MobiDB-lite"/>
    </source>
</evidence>
<proteinExistence type="predicted"/>
<dbReference type="Proteomes" id="UP001178507">
    <property type="component" value="Unassembled WGS sequence"/>
</dbReference>
<name>A0AA36JIJ8_9DINO</name>
<dbReference type="EMBL" id="CAUJNA010003621">
    <property type="protein sequence ID" value="CAJ1406256.1"/>
    <property type="molecule type" value="Genomic_DNA"/>
</dbReference>
<feature type="compositionally biased region" description="Basic residues" evidence="1">
    <location>
        <begin position="74"/>
        <end position="83"/>
    </location>
</feature>
<protein>
    <submittedName>
        <fullName evidence="2">Uncharacterized protein</fullName>
    </submittedName>
</protein>
<feature type="region of interest" description="Disordered" evidence="1">
    <location>
        <begin position="277"/>
        <end position="326"/>
    </location>
</feature>
<reference evidence="2" key="1">
    <citation type="submission" date="2023-08" db="EMBL/GenBank/DDBJ databases">
        <authorList>
            <person name="Chen Y."/>
            <person name="Shah S."/>
            <person name="Dougan E. K."/>
            <person name="Thang M."/>
            <person name="Chan C."/>
        </authorList>
    </citation>
    <scope>NUCLEOTIDE SEQUENCE</scope>
</reference>
<organism evidence="2 3">
    <name type="scientific">Effrenium voratum</name>
    <dbReference type="NCBI Taxonomy" id="2562239"/>
    <lineage>
        <taxon>Eukaryota</taxon>
        <taxon>Sar</taxon>
        <taxon>Alveolata</taxon>
        <taxon>Dinophyceae</taxon>
        <taxon>Suessiales</taxon>
        <taxon>Symbiodiniaceae</taxon>
        <taxon>Effrenium</taxon>
    </lineage>
</organism>
<dbReference type="AlphaFoldDB" id="A0AA36JIJ8"/>
<gene>
    <name evidence="2" type="ORF">EVOR1521_LOCUS28258</name>
</gene>
<feature type="region of interest" description="Disordered" evidence="1">
    <location>
        <begin position="55"/>
        <end position="94"/>
    </location>
</feature>
<evidence type="ECO:0000313" key="2">
    <source>
        <dbReference type="EMBL" id="CAJ1406256.1"/>
    </source>
</evidence>
<comment type="caution">
    <text evidence="2">The sequence shown here is derived from an EMBL/GenBank/DDBJ whole genome shotgun (WGS) entry which is preliminary data.</text>
</comment>
<evidence type="ECO:0000313" key="3">
    <source>
        <dbReference type="Proteomes" id="UP001178507"/>
    </source>
</evidence>
<keyword evidence="3" id="KW-1185">Reference proteome</keyword>
<accession>A0AA36JIJ8</accession>
<sequence>MHRLCLGCHGARGQVHFQQPEHALQAAKSRKNTCWEGARKVDFEVSRLEHMEKALRQRGLGPKHPVFVPEPRPKRSASQKKKTEKTEKTDTEKGEISAIEHWQQRLKQERSPKPVLPHTCSVEADFAKARVDEALKKNKLAELECSIKEAAEAGVPEHELLEARQRMEAHQRRLAVRNAVFASQRARNRLADAWEALEADGEKEPSKRMACLDQAIREGHEACLLCARAAQKVEESRLREAVEVLRQKWLRLVQHRVQDAMRRSDAPALRLALAEAEAVSHTMPDTEREESVEPAEEELQSSVGERSGAKLGRAPSRTCRGARRPT</sequence>
<feature type="compositionally biased region" description="Basic and acidic residues" evidence="1">
    <location>
        <begin position="84"/>
        <end position="94"/>
    </location>
</feature>